<keyword evidence="1" id="KW-1133">Transmembrane helix</keyword>
<dbReference type="RefSeq" id="WP_317055741.1">
    <property type="nucleotide sequence ID" value="NZ_CP146606.1"/>
</dbReference>
<protein>
    <submittedName>
        <fullName evidence="2">Uncharacterized protein</fullName>
    </submittedName>
</protein>
<accession>A0ABZ2TH57</accession>
<keyword evidence="1" id="KW-0812">Transmembrane</keyword>
<sequence>MHGFKALLSAPALMIGIVFGFVVSIGLIANDHLSSDHVLKATFAFGVITMLAWRGVPMLLRKTGLANRVYKLPSVWAFRIWLSKPVWGYKRAQVLIYMAIWMGIGGHLLWFHEVFSPVPRVDRSEINADLRDAAKYFGTSAERLKRADRREPTLALVDLPYPKLFAEGLAPGQAPSFTHIPIPNTRRHFGDKQVRALVCQSTVVSQKPDCALSLRIPAFATFARLNAQQNRPAFRSSAFNVHLTGISIELEASGDQFATTLVTPNKSRRPLEDYFQVDLSTPSPAARMDLTRRGTLDTPQALTALRDLMAGRQNLWIEITLDQTAYDVQYNRLCADQGQDCQHAEFSELRPWTCKDGPNLAWQTCDSLQIFEITRSLDVQSRDLAATITVSNTLVPQLPGTVLFHRLNQTVDHVFLSMFAMSQGVNVELTKAELEMMKTIKSKIVSDYATVLGWDSAGDLSENRQFIERALIRQPQLYQFYRDREYWAPILKDALEMQLSSLGFR</sequence>
<dbReference type="EMBL" id="CP146606">
    <property type="protein sequence ID" value="WYK19056.1"/>
    <property type="molecule type" value="Genomic_DNA"/>
</dbReference>
<feature type="transmembrane region" description="Helical" evidence="1">
    <location>
        <begin position="41"/>
        <end position="60"/>
    </location>
</feature>
<keyword evidence="1" id="KW-0472">Membrane</keyword>
<organism evidence="2 3">
    <name type="scientific">Roseovarius rhodophyticola</name>
    <dbReference type="NCBI Taxonomy" id="3080827"/>
    <lineage>
        <taxon>Bacteria</taxon>
        <taxon>Pseudomonadati</taxon>
        <taxon>Pseudomonadota</taxon>
        <taxon>Alphaproteobacteria</taxon>
        <taxon>Rhodobacterales</taxon>
        <taxon>Roseobacteraceae</taxon>
        <taxon>Roseovarius</taxon>
    </lineage>
</organism>
<reference evidence="2 3" key="1">
    <citation type="submission" date="2024-02" db="EMBL/GenBank/DDBJ databases">
        <title>Roseovarius strain W115 nov., isolated from a marine algae.</title>
        <authorList>
            <person name="Lee M.W."/>
            <person name="Lee J.K."/>
            <person name="Kim J.M."/>
            <person name="Choi D.G."/>
            <person name="Baek J.H."/>
            <person name="Bayburt H."/>
            <person name="Jung J.J."/>
            <person name="Han D.M."/>
            <person name="Jeon C.O."/>
        </authorList>
    </citation>
    <scope>NUCLEOTIDE SEQUENCE [LARGE SCALE GENOMIC DNA]</scope>
    <source>
        <strain evidence="2 3">W115</strain>
    </source>
</reference>
<name>A0ABZ2TH57_9RHOB</name>
<evidence type="ECO:0000256" key="1">
    <source>
        <dbReference type="SAM" id="Phobius"/>
    </source>
</evidence>
<keyword evidence="3" id="KW-1185">Reference proteome</keyword>
<proteinExistence type="predicted"/>
<dbReference type="Proteomes" id="UP001281305">
    <property type="component" value="Chromosome"/>
</dbReference>
<evidence type="ECO:0000313" key="2">
    <source>
        <dbReference type="EMBL" id="WYK19056.1"/>
    </source>
</evidence>
<feature type="transmembrane region" description="Helical" evidence="1">
    <location>
        <begin position="7"/>
        <end position="29"/>
    </location>
</feature>
<gene>
    <name evidence="2" type="ORF">RZS32_004010</name>
</gene>
<evidence type="ECO:0000313" key="3">
    <source>
        <dbReference type="Proteomes" id="UP001281305"/>
    </source>
</evidence>
<feature type="transmembrane region" description="Helical" evidence="1">
    <location>
        <begin position="94"/>
        <end position="111"/>
    </location>
</feature>